<reference evidence="2 3" key="1">
    <citation type="journal article" date="2024" name="Microbiol. Resour. Announc.">
        <title>Genome annotations for the ascomycete fungi Trichoderma harzianum, Trichoderma aggressivum, and Purpureocillium lilacinum.</title>
        <authorList>
            <person name="Beijen E.P.W."/>
            <person name="Ohm R.A."/>
        </authorList>
    </citation>
    <scope>NUCLEOTIDE SEQUENCE [LARGE SCALE GENOMIC DNA]</scope>
    <source>
        <strain evidence="2 3">CBS 150709</strain>
    </source>
</reference>
<proteinExistence type="predicted"/>
<evidence type="ECO:0000313" key="2">
    <source>
        <dbReference type="EMBL" id="KAK4091209.1"/>
    </source>
</evidence>
<feature type="region of interest" description="Disordered" evidence="1">
    <location>
        <begin position="10"/>
        <end position="33"/>
    </location>
</feature>
<feature type="compositionally biased region" description="Polar residues" evidence="1">
    <location>
        <begin position="10"/>
        <end position="20"/>
    </location>
</feature>
<sequence length="224" mass="24502">MLIQQLQRTVLIPSPSSVDTPSPRPDRRAYGRDELPACKHLACSFSGRRNPSSLLPVFHLISSISPATATPPPVEPSPKSGPVQSPPQAGQHQAMIHSCLENSASCLHQLSHLLSLSLPVPPFPALSRDLEPKHHHTRFRQHPRLLVTTHTFRSLSPPISHKFGALKHCNHHPQRGGTYACFPVPFRSLSHRRAGCLAGGTWHEGGPGKPPKIFLPSPQLALFV</sequence>
<dbReference type="Proteomes" id="UP001287286">
    <property type="component" value="Unassembled WGS sequence"/>
</dbReference>
<organism evidence="2 3">
    <name type="scientific">Purpureocillium lilacinum</name>
    <name type="common">Paecilomyces lilacinus</name>
    <dbReference type="NCBI Taxonomy" id="33203"/>
    <lineage>
        <taxon>Eukaryota</taxon>
        <taxon>Fungi</taxon>
        <taxon>Dikarya</taxon>
        <taxon>Ascomycota</taxon>
        <taxon>Pezizomycotina</taxon>
        <taxon>Sordariomycetes</taxon>
        <taxon>Hypocreomycetidae</taxon>
        <taxon>Hypocreales</taxon>
        <taxon>Ophiocordycipitaceae</taxon>
        <taxon>Purpureocillium</taxon>
    </lineage>
</organism>
<feature type="region of interest" description="Disordered" evidence="1">
    <location>
        <begin position="68"/>
        <end position="91"/>
    </location>
</feature>
<evidence type="ECO:0000256" key="1">
    <source>
        <dbReference type="SAM" id="MobiDB-lite"/>
    </source>
</evidence>
<keyword evidence="3" id="KW-1185">Reference proteome</keyword>
<dbReference type="EMBL" id="JAWRVI010000012">
    <property type="protein sequence ID" value="KAK4091209.1"/>
    <property type="molecule type" value="Genomic_DNA"/>
</dbReference>
<protein>
    <submittedName>
        <fullName evidence="2">Uncharacterized protein</fullName>
    </submittedName>
</protein>
<gene>
    <name evidence="2" type="ORF">Purlil1_4223</name>
</gene>
<name>A0ABR0C4Y0_PURLI</name>
<comment type="caution">
    <text evidence="2">The sequence shown here is derived from an EMBL/GenBank/DDBJ whole genome shotgun (WGS) entry which is preliminary data.</text>
</comment>
<accession>A0ABR0C4Y0</accession>
<evidence type="ECO:0000313" key="3">
    <source>
        <dbReference type="Proteomes" id="UP001287286"/>
    </source>
</evidence>
<feature type="compositionally biased region" description="Basic and acidic residues" evidence="1">
    <location>
        <begin position="24"/>
        <end position="33"/>
    </location>
</feature>